<accession>A0ABQ2XHT0</accession>
<feature type="region of interest" description="Disordered" evidence="1">
    <location>
        <begin position="61"/>
        <end position="113"/>
    </location>
</feature>
<gene>
    <name evidence="2" type="ORF">GCM10010383_55470</name>
</gene>
<protein>
    <recommendedName>
        <fullName evidence="4">Transposase</fullName>
    </recommendedName>
</protein>
<dbReference type="Proteomes" id="UP000617743">
    <property type="component" value="Unassembled WGS sequence"/>
</dbReference>
<evidence type="ECO:0000313" key="3">
    <source>
        <dbReference type="Proteomes" id="UP000617743"/>
    </source>
</evidence>
<sequence length="113" mass="11942">MQRLLRYARWDTDAVRDDLRAYAGMFLAHATSRGRAGVLQQSPKANRALAEGGVLVAGATTQSHSAAAHPTTQPGGIVEHSRPQRHGHVVGGAGGKATAVAAAGSWRRRRRSP</sequence>
<proteinExistence type="predicted"/>
<evidence type="ECO:0000313" key="2">
    <source>
        <dbReference type="EMBL" id="GGX18377.1"/>
    </source>
</evidence>
<evidence type="ECO:0000256" key="1">
    <source>
        <dbReference type="SAM" id="MobiDB-lite"/>
    </source>
</evidence>
<comment type="caution">
    <text evidence="2">The sequence shown here is derived from an EMBL/GenBank/DDBJ whole genome shotgun (WGS) entry which is preliminary data.</text>
</comment>
<evidence type="ECO:0008006" key="4">
    <source>
        <dbReference type="Google" id="ProtNLM"/>
    </source>
</evidence>
<dbReference type="EMBL" id="BMWC01000009">
    <property type="protein sequence ID" value="GGX18377.1"/>
    <property type="molecule type" value="Genomic_DNA"/>
</dbReference>
<reference evidence="3" key="1">
    <citation type="journal article" date="2019" name="Int. J. Syst. Evol. Microbiol.">
        <title>The Global Catalogue of Microorganisms (GCM) 10K type strain sequencing project: providing services to taxonomists for standard genome sequencing and annotation.</title>
        <authorList>
            <consortium name="The Broad Institute Genomics Platform"/>
            <consortium name="The Broad Institute Genome Sequencing Center for Infectious Disease"/>
            <person name="Wu L."/>
            <person name="Ma J."/>
        </authorList>
    </citation>
    <scope>NUCLEOTIDE SEQUENCE [LARGE SCALE GENOMIC DNA]</scope>
    <source>
        <strain evidence="3">JCM 4866</strain>
    </source>
</reference>
<feature type="compositionally biased region" description="Polar residues" evidence="1">
    <location>
        <begin position="61"/>
        <end position="74"/>
    </location>
</feature>
<organism evidence="2 3">
    <name type="scientific">Streptomyces lomondensis</name>
    <dbReference type="NCBI Taxonomy" id="68229"/>
    <lineage>
        <taxon>Bacteria</taxon>
        <taxon>Bacillati</taxon>
        <taxon>Actinomycetota</taxon>
        <taxon>Actinomycetes</taxon>
        <taxon>Kitasatosporales</taxon>
        <taxon>Streptomycetaceae</taxon>
        <taxon>Streptomyces</taxon>
    </lineage>
</organism>
<keyword evidence="3" id="KW-1185">Reference proteome</keyword>
<name>A0ABQ2XHT0_9ACTN</name>